<dbReference type="Gene3D" id="1.25.40.390">
    <property type="match status" value="1"/>
</dbReference>
<evidence type="ECO:0000259" key="7">
    <source>
        <dbReference type="Pfam" id="PF14322"/>
    </source>
</evidence>
<keyword evidence="4" id="KW-0472">Membrane</keyword>
<evidence type="ECO:0000313" key="9">
    <source>
        <dbReference type="Proteomes" id="UP000646484"/>
    </source>
</evidence>
<dbReference type="EMBL" id="JACOOH010000001">
    <property type="protein sequence ID" value="MBC5619911.1"/>
    <property type="molecule type" value="Genomic_DNA"/>
</dbReference>
<keyword evidence="5" id="KW-0998">Cell outer membrane</keyword>
<feature type="domain" description="SusD-like N-terminal" evidence="7">
    <location>
        <begin position="107"/>
        <end position="230"/>
    </location>
</feature>
<dbReference type="SUPFAM" id="SSF48452">
    <property type="entry name" value="TPR-like"/>
    <property type="match status" value="1"/>
</dbReference>
<keyword evidence="9" id="KW-1185">Reference proteome</keyword>
<dbReference type="Pfam" id="PF07980">
    <property type="entry name" value="SusD_RagB"/>
    <property type="match status" value="1"/>
</dbReference>
<evidence type="ECO:0000256" key="5">
    <source>
        <dbReference type="ARBA" id="ARBA00023237"/>
    </source>
</evidence>
<dbReference type="InterPro" id="IPR011990">
    <property type="entry name" value="TPR-like_helical_dom_sf"/>
</dbReference>
<reference evidence="8 9" key="1">
    <citation type="submission" date="2020-08" db="EMBL/GenBank/DDBJ databases">
        <title>Genome public.</title>
        <authorList>
            <person name="Liu C."/>
            <person name="Sun Q."/>
        </authorList>
    </citation>
    <scope>NUCLEOTIDE SEQUENCE [LARGE SCALE GENOMIC DNA]</scope>
    <source>
        <strain evidence="8 9">NSJ-56</strain>
    </source>
</reference>
<name>A0ABR7CW58_9BACT</name>
<dbReference type="RefSeq" id="WP_099291851.1">
    <property type="nucleotide sequence ID" value="NZ_JACOOH010000001.1"/>
</dbReference>
<dbReference type="Proteomes" id="UP000646484">
    <property type="component" value="Unassembled WGS sequence"/>
</dbReference>
<evidence type="ECO:0000256" key="1">
    <source>
        <dbReference type="ARBA" id="ARBA00004442"/>
    </source>
</evidence>
<proteinExistence type="inferred from homology"/>
<keyword evidence="3" id="KW-0732">Signal</keyword>
<dbReference type="PROSITE" id="PS51257">
    <property type="entry name" value="PROKAR_LIPOPROTEIN"/>
    <property type="match status" value="1"/>
</dbReference>
<gene>
    <name evidence="8" type="ORF">H8S64_02240</name>
</gene>
<evidence type="ECO:0000259" key="6">
    <source>
        <dbReference type="Pfam" id="PF07980"/>
    </source>
</evidence>
<evidence type="ECO:0000256" key="2">
    <source>
        <dbReference type="ARBA" id="ARBA00006275"/>
    </source>
</evidence>
<dbReference type="Pfam" id="PF14322">
    <property type="entry name" value="SusD-like_3"/>
    <property type="match status" value="1"/>
</dbReference>
<accession>A0ABR7CW58</accession>
<evidence type="ECO:0000256" key="3">
    <source>
        <dbReference type="ARBA" id="ARBA00022729"/>
    </source>
</evidence>
<comment type="subcellular location">
    <subcellularLocation>
        <location evidence="1">Cell outer membrane</location>
    </subcellularLocation>
</comment>
<dbReference type="InterPro" id="IPR033985">
    <property type="entry name" value="SusD-like_N"/>
</dbReference>
<protein>
    <submittedName>
        <fullName evidence="8">RagB/SusD family nutrient uptake outer membrane protein</fullName>
    </submittedName>
</protein>
<comment type="caution">
    <text evidence="8">The sequence shown here is derived from an EMBL/GenBank/DDBJ whole genome shotgun (WGS) entry which is preliminary data.</text>
</comment>
<organism evidence="8 9">
    <name type="scientific">Butyricimonas hominis</name>
    <dbReference type="NCBI Taxonomy" id="2763032"/>
    <lineage>
        <taxon>Bacteria</taxon>
        <taxon>Pseudomonadati</taxon>
        <taxon>Bacteroidota</taxon>
        <taxon>Bacteroidia</taxon>
        <taxon>Bacteroidales</taxon>
        <taxon>Odoribacteraceae</taxon>
        <taxon>Butyricimonas</taxon>
    </lineage>
</organism>
<evidence type="ECO:0000313" key="8">
    <source>
        <dbReference type="EMBL" id="MBC5619911.1"/>
    </source>
</evidence>
<evidence type="ECO:0000256" key="4">
    <source>
        <dbReference type="ARBA" id="ARBA00023136"/>
    </source>
</evidence>
<feature type="domain" description="RagB/SusD" evidence="6">
    <location>
        <begin position="351"/>
        <end position="648"/>
    </location>
</feature>
<sequence>MKFKSIFILICSAWLWTGCNEYLNLVPEDDILTIPKIFETRTGAEQWMIDANQGFVPLQVYTTTNPAFCGADEYISNRYARENRGMTSFLIADGLQTALAPINDMWTYNGVYYYIRYCNTFLKHIGDVYNLNEGELETWTAEIKALKAFYYFELVKRYGPIVLVPQNIDVYAPMEEQRQPRSPLDSCFKAINQLLDEAIPYLQVFAEKDATRRMFFSKEGAMGLKCRVLLYAASPLFNGGISVYKDLKNKNGELLFPVEDKEKWRVAAEYLDETIQFLEGHGYKLIAGTQEKSTPLLNTMRDLECSLWAPNFQNSTEAVMMVSGFSDLFQRILPQLGTKTTDPHYSSVLDGSIGTNIRMVRKFYTANGLPIEEDRTWTYGDGYGMAQERDVMYTSVVPMGTDVLALHLKREPRFYAMIAAPGLYWQLGKSVNYNLIVDSYQGGLFGLKQDRLYPNYAQNITGYFVKKGTRSDFNLKTYSQDIMSFAVNVSVTMRLAELYLAVAEAWNEYEGPNGAHRDQIFDRLNAVRERAGIPTVQDSWGRYGVNANKFNEQAGLRSIIQRERTIELMFEGHRFWDVRRWGTAITEGWNDKPMGWNVLGKNWQAFYNNGQGPMVVWDQAQFIPARDYLFPIKSEEVMISGIVQNPGW</sequence>
<dbReference type="InterPro" id="IPR012944">
    <property type="entry name" value="SusD_RagB_dom"/>
</dbReference>
<comment type="similarity">
    <text evidence="2">Belongs to the SusD family.</text>
</comment>